<feature type="non-terminal residue" evidence="1">
    <location>
        <position position="1"/>
    </location>
</feature>
<name>A0A9W7TUC5_TRIRA</name>
<sequence length="85" mass="9327">TGVGNVTSDCRNHERIYVRHRGQTSAGCSAPAAADPELWSENTRACISLPAPAVGRPRAPDTAETLRPPHRTWMRTAHYSQQCET</sequence>
<comment type="caution">
    <text evidence="1">The sequence shown here is derived from an EMBL/GenBank/DDBJ whole genome shotgun (WGS) entry which is preliminary data.</text>
</comment>
<dbReference type="EMBL" id="JAFHDT010000012">
    <property type="protein sequence ID" value="KAI7802224.1"/>
    <property type="molecule type" value="Genomic_DNA"/>
</dbReference>
<gene>
    <name evidence="1" type="ORF">IRJ41_004071</name>
</gene>
<dbReference type="AlphaFoldDB" id="A0A9W7TUC5"/>
<organism evidence="1 2">
    <name type="scientific">Triplophysa rosa</name>
    <name type="common">Cave loach</name>
    <dbReference type="NCBI Taxonomy" id="992332"/>
    <lineage>
        <taxon>Eukaryota</taxon>
        <taxon>Metazoa</taxon>
        <taxon>Chordata</taxon>
        <taxon>Craniata</taxon>
        <taxon>Vertebrata</taxon>
        <taxon>Euteleostomi</taxon>
        <taxon>Actinopterygii</taxon>
        <taxon>Neopterygii</taxon>
        <taxon>Teleostei</taxon>
        <taxon>Ostariophysi</taxon>
        <taxon>Cypriniformes</taxon>
        <taxon>Nemacheilidae</taxon>
        <taxon>Triplophysa</taxon>
    </lineage>
</organism>
<evidence type="ECO:0000313" key="2">
    <source>
        <dbReference type="Proteomes" id="UP001059041"/>
    </source>
</evidence>
<evidence type="ECO:0000313" key="1">
    <source>
        <dbReference type="EMBL" id="KAI7802224.1"/>
    </source>
</evidence>
<accession>A0A9W7TUC5</accession>
<reference evidence="1" key="1">
    <citation type="submission" date="2021-02" db="EMBL/GenBank/DDBJ databases">
        <title>Comparative genomics reveals that relaxation of natural selection precedes convergent phenotypic evolution of cavefish.</title>
        <authorList>
            <person name="Peng Z."/>
        </authorList>
    </citation>
    <scope>NUCLEOTIDE SEQUENCE</scope>
    <source>
        <tissue evidence="1">Muscle</tissue>
    </source>
</reference>
<proteinExistence type="predicted"/>
<dbReference type="Proteomes" id="UP001059041">
    <property type="component" value="Linkage Group LG12"/>
</dbReference>
<protein>
    <submittedName>
        <fullName evidence="1">RNMT-activating mini protein</fullName>
    </submittedName>
</protein>
<feature type="non-terminal residue" evidence="1">
    <location>
        <position position="85"/>
    </location>
</feature>
<keyword evidence="2" id="KW-1185">Reference proteome</keyword>